<dbReference type="NCBIfam" id="NF033592">
    <property type="entry name" value="transpos_IS4_1"/>
    <property type="match status" value="1"/>
</dbReference>
<dbReference type="InterPro" id="IPR012337">
    <property type="entry name" value="RNaseH-like_sf"/>
</dbReference>
<protein>
    <submittedName>
        <fullName evidence="7">IS4 family transposase</fullName>
    </submittedName>
</protein>
<comment type="caution">
    <text evidence="7">The sequence shown here is derived from an EMBL/GenBank/DDBJ whole genome shotgun (WGS) entry which is preliminary data.</text>
</comment>
<evidence type="ECO:0000259" key="6">
    <source>
        <dbReference type="Pfam" id="PF01609"/>
    </source>
</evidence>
<evidence type="ECO:0000256" key="2">
    <source>
        <dbReference type="ARBA" id="ARBA00022578"/>
    </source>
</evidence>
<dbReference type="EMBL" id="WHOC01000002">
    <property type="protein sequence ID" value="NOU84176.1"/>
    <property type="molecule type" value="Genomic_DNA"/>
</dbReference>
<keyword evidence="2" id="KW-0815">Transposition</keyword>
<name>A0ABX1YTD6_9BACL</name>
<keyword evidence="8" id="KW-1185">Reference proteome</keyword>
<dbReference type="PANTHER" id="PTHR33258:SF1">
    <property type="entry name" value="TRANSPOSASE INSL FOR INSERTION SEQUENCE ELEMENT IS186A-RELATED"/>
    <property type="match status" value="1"/>
</dbReference>
<feature type="region of interest" description="Disordered" evidence="5">
    <location>
        <begin position="384"/>
        <end position="412"/>
    </location>
</feature>
<dbReference type="PANTHER" id="PTHR33258">
    <property type="entry name" value="TRANSPOSASE INSL FOR INSERTION SEQUENCE ELEMENT IS186A-RELATED"/>
    <property type="match status" value="1"/>
</dbReference>
<feature type="domain" description="Transposase IS4-like" evidence="6">
    <location>
        <begin position="138"/>
        <end position="346"/>
    </location>
</feature>
<evidence type="ECO:0000256" key="3">
    <source>
        <dbReference type="ARBA" id="ARBA00023125"/>
    </source>
</evidence>
<dbReference type="InterPro" id="IPR002559">
    <property type="entry name" value="Transposase_11"/>
</dbReference>
<dbReference type="Pfam" id="PF01609">
    <property type="entry name" value="DDE_Tnp_1"/>
    <property type="match status" value="1"/>
</dbReference>
<sequence>MFRGMTRYPSFSQTKEPTMDNNKKFPVVCQCLKVLNVLDYRSIFQDHRSKKLFAGSTIGLHVVAQLLQLKSYGELSEQLQAHTELAQILQLDSISASQLSRKTKSLCTSSLLALFTHLAAELHSQTHHLQGVSKSIGRLQVIDATSISLPLFLGEWAKCSDKKCGVVLHTRVMVASPDIVFPNKVIASTAHVHESTVAMELIQSDDTTYVMDRGYSKFKHFETWLKNDVRFVIRLREWDRMFPVEGTERATPAESPHILRDVDVLTTKTKTPMRMVEYMDEQGRLYRVGTSRWDISAAEVADIYKNRWLVELFFKWIKQHLHVVKLFSKDPTAVWNQLFLSLIAYTVHMLITLELKTTKSPWTTLKLLRIYFYDNWSNFVKAVSRPPSRTSKGRQKTNKTKERLGSQRIIVR</sequence>
<evidence type="ECO:0000256" key="4">
    <source>
        <dbReference type="ARBA" id="ARBA00023172"/>
    </source>
</evidence>
<dbReference type="SUPFAM" id="SSF53098">
    <property type="entry name" value="Ribonuclease H-like"/>
    <property type="match status" value="1"/>
</dbReference>
<dbReference type="InterPro" id="IPR047952">
    <property type="entry name" value="Transpos_IS4"/>
</dbReference>
<accession>A0ABX1YTD6</accession>
<organism evidence="7 8">
    <name type="scientific">Paenibacillus germinis</name>
    <dbReference type="NCBI Taxonomy" id="2654979"/>
    <lineage>
        <taxon>Bacteria</taxon>
        <taxon>Bacillati</taxon>
        <taxon>Bacillota</taxon>
        <taxon>Bacilli</taxon>
        <taxon>Bacillales</taxon>
        <taxon>Paenibacillaceae</taxon>
        <taxon>Paenibacillus</taxon>
    </lineage>
</organism>
<proteinExistence type="inferred from homology"/>
<evidence type="ECO:0000256" key="5">
    <source>
        <dbReference type="SAM" id="MobiDB-lite"/>
    </source>
</evidence>
<keyword evidence="4" id="KW-0233">DNA recombination</keyword>
<comment type="similarity">
    <text evidence="1">Belongs to the transposase 11 family.</text>
</comment>
<evidence type="ECO:0000256" key="1">
    <source>
        <dbReference type="ARBA" id="ARBA00010075"/>
    </source>
</evidence>
<gene>
    <name evidence="7" type="ORF">GC102_00010</name>
</gene>
<keyword evidence="3" id="KW-0238">DNA-binding</keyword>
<reference evidence="7 8" key="1">
    <citation type="submission" date="2019-10" db="EMBL/GenBank/DDBJ databases">
        <title>Description of Paenibacillus choica sp. nov.</title>
        <authorList>
            <person name="Carlier A."/>
            <person name="Qi S."/>
        </authorList>
    </citation>
    <scope>NUCLEOTIDE SEQUENCE [LARGE SCALE GENOMIC DNA]</scope>
    <source>
        <strain evidence="7 8">LMG 31460</strain>
    </source>
</reference>
<dbReference type="Proteomes" id="UP000658690">
    <property type="component" value="Unassembled WGS sequence"/>
</dbReference>
<evidence type="ECO:0000313" key="7">
    <source>
        <dbReference type="EMBL" id="NOU84176.1"/>
    </source>
</evidence>
<evidence type="ECO:0000313" key="8">
    <source>
        <dbReference type="Proteomes" id="UP000658690"/>
    </source>
</evidence>